<dbReference type="Pfam" id="PF12811">
    <property type="entry name" value="BaxI_1"/>
    <property type="match status" value="1"/>
</dbReference>
<keyword evidence="2" id="KW-1133">Transmembrane helix</keyword>
<proteinExistence type="predicted"/>
<feature type="transmembrane region" description="Helical" evidence="2">
    <location>
        <begin position="199"/>
        <end position="221"/>
    </location>
</feature>
<dbReference type="KEGG" id="thao:NI17_022880"/>
<reference evidence="3" key="1">
    <citation type="submission" date="2020-10" db="EMBL/GenBank/DDBJ databases">
        <title>De novo genome project of the cellulose decomposer Thermobifida halotolerans type strain.</title>
        <authorList>
            <person name="Nagy I."/>
            <person name="Horvath B."/>
            <person name="Kukolya J."/>
            <person name="Nagy I."/>
            <person name="Orsini M."/>
        </authorList>
    </citation>
    <scope>NUCLEOTIDE SEQUENCE</scope>
    <source>
        <strain evidence="3">DSM 44931</strain>
    </source>
</reference>
<dbReference type="OrthoDB" id="116480at2"/>
<dbReference type="PIRSF" id="PIRSF009160">
    <property type="entry name" value="UCP009160"/>
    <property type="match status" value="1"/>
</dbReference>
<dbReference type="InterPro" id="IPR010539">
    <property type="entry name" value="BaxI_1-like"/>
</dbReference>
<evidence type="ECO:0000256" key="1">
    <source>
        <dbReference type="SAM" id="MobiDB-lite"/>
    </source>
</evidence>
<evidence type="ECO:0000313" key="3">
    <source>
        <dbReference type="EMBL" id="UOE19524.1"/>
    </source>
</evidence>
<organism evidence="3 4">
    <name type="scientific">Thermobifida halotolerans</name>
    <dbReference type="NCBI Taxonomy" id="483545"/>
    <lineage>
        <taxon>Bacteria</taxon>
        <taxon>Bacillati</taxon>
        <taxon>Actinomycetota</taxon>
        <taxon>Actinomycetes</taxon>
        <taxon>Streptosporangiales</taxon>
        <taxon>Nocardiopsidaceae</taxon>
        <taxon>Thermobifida</taxon>
    </lineage>
</organism>
<feature type="transmembrane region" description="Helical" evidence="2">
    <location>
        <begin position="166"/>
        <end position="187"/>
    </location>
</feature>
<dbReference type="Proteomes" id="UP000265719">
    <property type="component" value="Chromosome"/>
</dbReference>
<dbReference type="PANTHER" id="PTHR41282:SF1">
    <property type="entry name" value="CONSERVED TRANSMEMBRANE PROTEIN-RELATED"/>
    <property type="match status" value="1"/>
</dbReference>
<gene>
    <name evidence="3" type="ORF">NI17_022880</name>
</gene>
<feature type="transmembrane region" description="Helical" evidence="2">
    <location>
        <begin position="134"/>
        <end position="154"/>
    </location>
</feature>
<feature type="transmembrane region" description="Helical" evidence="2">
    <location>
        <begin position="78"/>
        <end position="100"/>
    </location>
</feature>
<feature type="compositionally biased region" description="Low complexity" evidence="1">
    <location>
        <begin position="18"/>
        <end position="41"/>
    </location>
</feature>
<sequence length="300" mass="31408">MRKRSSNPVIKRALAAAPGSAGAYPQPGYGQPYPPQGYGQPHPQPGYGPNPYGTQPGHAPVGPGYRDPNYRPVTIDDVVMRTGFTLGTVVLGAVLTYFLAMSNPALGLGLLVVGAIGALVMGLVIAFTRSTNPVLILLYAALEGLFVGGFSFLLEASLAGVAPGGLVVPAVFGTLFVAGTMLALYKFQVIRVTNTFVKVVTAAVIAFAVLVLANLVLSFFIPGGLGLREAGPLGLAVSAIAIVLAALVLAIDFKDVDDALALGLPEKVSWQLAFGLTLSLVWLYIEILRLLWIIQSMFSE</sequence>
<evidence type="ECO:0000313" key="4">
    <source>
        <dbReference type="Proteomes" id="UP000265719"/>
    </source>
</evidence>
<dbReference type="AlphaFoldDB" id="A0A399G355"/>
<feature type="transmembrane region" description="Helical" evidence="2">
    <location>
        <begin position="106"/>
        <end position="127"/>
    </location>
</feature>
<evidence type="ECO:0000256" key="2">
    <source>
        <dbReference type="SAM" id="Phobius"/>
    </source>
</evidence>
<feature type="transmembrane region" description="Helical" evidence="2">
    <location>
        <begin position="233"/>
        <end position="251"/>
    </location>
</feature>
<keyword evidence="4" id="KW-1185">Reference proteome</keyword>
<keyword evidence="2" id="KW-0472">Membrane</keyword>
<accession>A0A399G355</accession>
<keyword evidence="2" id="KW-0812">Transmembrane</keyword>
<dbReference type="RefSeq" id="WP_068687463.1">
    <property type="nucleotide sequence ID" value="NZ_CP063196.1"/>
</dbReference>
<name>A0A399G355_9ACTN</name>
<feature type="transmembrane region" description="Helical" evidence="2">
    <location>
        <begin position="272"/>
        <end position="294"/>
    </location>
</feature>
<dbReference type="EMBL" id="CP063196">
    <property type="protein sequence ID" value="UOE19524.1"/>
    <property type="molecule type" value="Genomic_DNA"/>
</dbReference>
<dbReference type="PANTHER" id="PTHR41282">
    <property type="entry name" value="CONSERVED TRANSMEMBRANE PROTEIN-RELATED"/>
    <property type="match status" value="1"/>
</dbReference>
<feature type="region of interest" description="Disordered" evidence="1">
    <location>
        <begin position="18"/>
        <end position="65"/>
    </location>
</feature>
<protein>
    <submittedName>
        <fullName evidence="3">Bax inhibitor-1/YccA family protein</fullName>
    </submittedName>
</protein>